<dbReference type="AlphaFoldDB" id="A0A8S1NT69"/>
<name>A0A8S1NT69_9CILI</name>
<gene>
    <name evidence="1" type="ORF">PSON_ATCC_30995.1.T0550193</name>
</gene>
<sequence>MQDLKHIKLYNCIQYRSSENGGPRLKEKIKAENKYKNLYFYYFGVISLGKNSINLQRQLVIDFLKQLTLWDSLLKDQFQEVFDLKSQQNFKVLKKLDLTYVVKYGNFLKQQEKIIENLMKMMLGHFYL</sequence>
<comment type="caution">
    <text evidence="1">The sequence shown here is derived from an EMBL/GenBank/DDBJ whole genome shotgun (WGS) entry which is preliminary data.</text>
</comment>
<proteinExistence type="predicted"/>
<dbReference type="OrthoDB" id="27198at2759"/>
<evidence type="ECO:0000313" key="1">
    <source>
        <dbReference type="EMBL" id="CAD8090194.1"/>
    </source>
</evidence>
<reference evidence="1" key="1">
    <citation type="submission" date="2021-01" db="EMBL/GenBank/DDBJ databases">
        <authorList>
            <consortium name="Genoscope - CEA"/>
            <person name="William W."/>
        </authorList>
    </citation>
    <scope>NUCLEOTIDE SEQUENCE</scope>
</reference>
<organism evidence="1 2">
    <name type="scientific">Paramecium sonneborni</name>
    <dbReference type="NCBI Taxonomy" id="65129"/>
    <lineage>
        <taxon>Eukaryota</taxon>
        <taxon>Sar</taxon>
        <taxon>Alveolata</taxon>
        <taxon>Ciliophora</taxon>
        <taxon>Intramacronucleata</taxon>
        <taxon>Oligohymenophorea</taxon>
        <taxon>Peniculida</taxon>
        <taxon>Parameciidae</taxon>
        <taxon>Paramecium</taxon>
    </lineage>
</organism>
<protein>
    <submittedName>
        <fullName evidence="1">Uncharacterized protein</fullName>
    </submittedName>
</protein>
<dbReference type="EMBL" id="CAJJDN010000055">
    <property type="protein sequence ID" value="CAD8090194.1"/>
    <property type="molecule type" value="Genomic_DNA"/>
</dbReference>
<dbReference type="Proteomes" id="UP000692954">
    <property type="component" value="Unassembled WGS sequence"/>
</dbReference>
<evidence type="ECO:0000313" key="2">
    <source>
        <dbReference type="Proteomes" id="UP000692954"/>
    </source>
</evidence>
<accession>A0A8S1NT69</accession>
<keyword evidence="2" id="KW-1185">Reference proteome</keyword>